<dbReference type="PROSITE" id="PS51082">
    <property type="entry name" value="WH2"/>
    <property type="match status" value="1"/>
</dbReference>
<dbReference type="InterPro" id="IPR036034">
    <property type="entry name" value="PDZ_sf"/>
</dbReference>
<feature type="compositionally biased region" description="Polar residues" evidence="4">
    <location>
        <begin position="367"/>
        <end position="385"/>
    </location>
</feature>
<comment type="caution">
    <text evidence="7">The sequence shown here is derived from an EMBL/GenBank/DDBJ whole genome shotgun (WGS) entry which is preliminary data.</text>
</comment>
<dbReference type="AlphaFoldDB" id="A0AAD9R1S1"/>
<dbReference type="PROSITE" id="PS50106">
    <property type="entry name" value="PDZ"/>
    <property type="match status" value="2"/>
</dbReference>
<dbReference type="InterPro" id="IPR041489">
    <property type="entry name" value="PDZ_6"/>
</dbReference>
<accession>A0AAD9R1S1</accession>
<feature type="region of interest" description="Disordered" evidence="4">
    <location>
        <begin position="744"/>
        <end position="763"/>
    </location>
</feature>
<evidence type="ECO:0000259" key="5">
    <source>
        <dbReference type="PROSITE" id="PS50106"/>
    </source>
</evidence>
<dbReference type="Pfam" id="PF17820">
    <property type="entry name" value="PDZ_6"/>
    <property type="match status" value="1"/>
</dbReference>
<evidence type="ECO:0000256" key="2">
    <source>
        <dbReference type="ARBA" id="ARBA00022737"/>
    </source>
</evidence>
<feature type="region of interest" description="Disordered" evidence="4">
    <location>
        <begin position="562"/>
        <end position="593"/>
    </location>
</feature>
<evidence type="ECO:0000259" key="6">
    <source>
        <dbReference type="PROSITE" id="PS51082"/>
    </source>
</evidence>
<feature type="compositionally biased region" description="Polar residues" evidence="4">
    <location>
        <begin position="581"/>
        <end position="590"/>
    </location>
</feature>
<evidence type="ECO:0000313" key="8">
    <source>
        <dbReference type="Proteomes" id="UP001249851"/>
    </source>
</evidence>
<dbReference type="GO" id="GO:0003779">
    <property type="term" value="F:actin binding"/>
    <property type="evidence" value="ECO:0007669"/>
    <property type="project" value="InterPro"/>
</dbReference>
<dbReference type="GO" id="GO:0042995">
    <property type="term" value="C:cell projection"/>
    <property type="evidence" value="ECO:0007669"/>
    <property type="project" value="UniProtKB-SubCell"/>
</dbReference>
<comment type="subcellular location">
    <subcellularLocation>
        <location evidence="1">Cell projection</location>
    </subcellularLocation>
</comment>
<feature type="region of interest" description="Disordered" evidence="4">
    <location>
        <begin position="362"/>
        <end position="400"/>
    </location>
</feature>
<proteinExistence type="predicted"/>
<feature type="region of interest" description="Disordered" evidence="4">
    <location>
        <begin position="607"/>
        <end position="658"/>
    </location>
</feature>
<keyword evidence="2" id="KW-0677">Repeat</keyword>
<feature type="domain" description="PDZ" evidence="5">
    <location>
        <begin position="161"/>
        <end position="214"/>
    </location>
</feature>
<keyword evidence="3" id="KW-0966">Cell projection</keyword>
<reference evidence="7" key="2">
    <citation type="journal article" date="2023" name="Science">
        <title>Genomic signatures of disease resistance in endangered staghorn corals.</title>
        <authorList>
            <person name="Vollmer S.V."/>
            <person name="Selwyn J.D."/>
            <person name="Despard B.A."/>
            <person name="Roesel C.L."/>
        </authorList>
    </citation>
    <scope>NUCLEOTIDE SEQUENCE</scope>
    <source>
        <strain evidence="7">K2</strain>
    </source>
</reference>
<dbReference type="InterPro" id="IPR001478">
    <property type="entry name" value="PDZ"/>
</dbReference>
<dbReference type="Proteomes" id="UP001249851">
    <property type="component" value="Unassembled WGS sequence"/>
</dbReference>
<keyword evidence="8" id="KW-1185">Reference proteome</keyword>
<dbReference type="SMART" id="SM00228">
    <property type="entry name" value="PDZ"/>
    <property type="match status" value="2"/>
</dbReference>
<name>A0AAD9R1S1_ACRCE</name>
<evidence type="ECO:0000256" key="1">
    <source>
        <dbReference type="ARBA" id="ARBA00004316"/>
    </source>
</evidence>
<dbReference type="EMBL" id="JARQWQ010000006">
    <property type="protein sequence ID" value="KAK2571528.1"/>
    <property type="molecule type" value="Genomic_DNA"/>
</dbReference>
<feature type="region of interest" description="Disordered" evidence="4">
    <location>
        <begin position="89"/>
        <end position="139"/>
    </location>
</feature>
<evidence type="ECO:0000313" key="7">
    <source>
        <dbReference type="EMBL" id="KAK2571528.1"/>
    </source>
</evidence>
<feature type="domain" description="WH2" evidence="6">
    <location>
        <begin position="658"/>
        <end position="677"/>
    </location>
</feature>
<reference evidence="7" key="1">
    <citation type="journal article" date="2023" name="G3 (Bethesda)">
        <title>Whole genome assembly and annotation of the endangered Caribbean coral Acropora cervicornis.</title>
        <authorList>
            <person name="Selwyn J.D."/>
            <person name="Vollmer S.V."/>
        </authorList>
    </citation>
    <scope>NUCLEOTIDE SEQUENCE</scope>
    <source>
        <strain evidence="7">K2</strain>
    </source>
</reference>
<dbReference type="CDD" id="cd00136">
    <property type="entry name" value="PDZ_canonical"/>
    <property type="match status" value="2"/>
</dbReference>
<dbReference type="InterPro" id="IPR051844">
    <property type="entry name" value="USH2_Complex_Protein"/>
</dbReference>
<dbReference type="GO" id="GO:0005886">
    <property type="term" value="C:plasma membrane"/>
    <property type="evidence" value="ECO:0007669"/>
    <property type="project" value="TreeGrafter"/>
</dbReference>
<evidence type="ECO:0000256" key="3">
    <source>
        <dbReference type="ARBA" id="ARBA00023273"/>
    </source>
</evidence>
<feature type="compositionally biased region" description="Polar residues" evidence="4">
    <location>
        <begin position="648"/>
        <end position="658"/>
    </location>
</feature>
<feature type="compositionally biased region" description="Acidic residues" evidence="4">
    <location>
        <begin position="632"/>
        <end position="642"/>
    </location>
</feature>
<feature type="domain" description="PDZ" evidence="5">
    <location>
        <begin position="277"/>
        <end position="359"/>
    </location>
</feature>
<dbReference type="PANTHER" id="PTHR23116">
    <property type="entry name" value="PDZ DOMAIN CONTAINING WHIRLIN AND HARMONIN-RELATED"/>
    <property type="match status" value="1"/>
</dbReference>
<dbReference type="InterPro" id="IPR003124">
    <property type="entry name" value="WH2_dom"/>
</dbReference>
<organism evidence="7 8">
    <name type="scientific">Acropora cervicornis</name>
    <name type="common">Staghorn coral</name>
    <dbReference type="NCBI Taxonomy" id="6130"/>
    <lineage>
        <taxon>Eukaryota</taxon>
        <taxon>Metazoa</taxon>
        <taxon>Cnidaria</taxon>
        <taxon>Anthozoa</taxon>
        <taxon>Hexacorallia</taxon>
        <taxon>Scleractinia</taxon>
        <taxon>Astrocoeniina</taxon>
        <taxon>Acroporidae</taxon>
        <taxon>Acropora</taxon>
    </lineage>
</organism>
<sequence length="763" mass="85705">MSTQNRTSKLLRNGELETFSKTASMASLCLSLVELVNSPSRMRILAEVRDFLPRSQRNKFVSYCNDLLKSECLGNRGGAKKRQTKLKMRRVRDQENQPPNIEGNPLKRRQKTSEINSKKENRGFKNGQKSSSSCGKEKTNYVPRDRKLCISRHRDNFKNKIIVLQRPSLRERFGFKIHGGHSSESPITVDDVTRGSLAEKQGLKKGHQLIRVNDIICGKRGVNVSVLMREIKAAKELHMQIASSDLFYNDQEKCLDVSKQKAVGMKGNSSEDKNMFNVTLHPLADGWLGCWIRGGTDYACDVHVISVDDASPAERAGVKGGDIIFAVNGTRTKDLTRVQVVRLVITSGPLVTFCLKRGSKISRRTSNHQSQKIGNVQSTPLQTQHRGSHEVTPPSSPSIRQQHQLPVYYSHHREEADSPSQLPLNSLTLDCLPPPPYTPEVPSQHRMLARGQESSCGGPQDTTYVMKPQLLQGTQNTWQTNPVHDAQGNHFRAGETVIAMETDSEGTDTFDELPESQEDPGQQELLWSCTSNEIMEILPTCAVSGDKENKCGQSPETVLASNYVQEEKNSKKDLPDDRGLLSSNSKSPTHCNGGESFLCQIRKLSKPNPRRVSDSQQESASIDLKIEPSELSQEEETIEVESDYCRSSAKQSPQSVDTRESFLSQIQQFDKAKLKKLSPSPGCKVSDRYLQRRQREFSHKPEELTSEDAKDFWQESIDSETVLSALKQVLQHRARVMHDTLTSMQEFDSYSSNDDTSDDEWDL</sequence>
<dbReference type="SUPFAM" id="SSF50156">
    <property type="entry name" value="PDZ domain-like"/>
    <property type="match status" value="2"/>
</dbReference>
<dbReference type="Pfam" id="PF00595">
    <property type="entry name" value="PDZ"/>
    <property type="match status" value="1"/>
</dbReference>
<dbReference type="Gene3D" id="2.30.42.10">
    <property type="match status" value="2"/>
</dbReference>
<protein>
    <submittedName>
        <fullName evidence="7">PDZ domain-containing protein 7</fullName>
    </submittedName>
</protein>
<evidence type="ECO:0000256" key="4">
    <source>
        <dbReference type="SAM" id="MobiDB-lite"/>
    </source>
</evidence>
<dbReference type="PANTHER" id="PTHR23116:SF29">
    <property type="entry name" value="PDZ DOMAIN-CONTAINING PROTEIN 7"/>
    <property type="match status" value="1"/>
</dbReference>
<feature type="compositionally biased region" description="Basic and acidic residues" evidence="4">
    <location>
        <begin position="565"/>
        <end position="579"/>
    </location>
</feature>
<gene>
    <name evidence="7" type="ORF">P5673_004134</name>
</gene>